<dbReference type="SUPFAM" id="SSF57667">
    <property type="entry name" value="beta-beta-alpha zinc fingers"/>
    <property type="match status" value="8"/>
</dbReference>
<proteinExistence type="predicted"/>
<feature type="domain" description="C2H2-type" evidence="12">
    <location>
        <begin position="24"/>
        <end position="51"/>
    </location>
</feature>
<keyword evidence="4 10" id="KW-0863">Zinc-finger</keyword>
<evidence type="ECO:0000256" key="8">
    <source>
        <dbReference type="ARBA" id="ARBA00023163"/>
    </source>
</evidence>
<feature type="domain" description="C2H2-type" evidence="12">
    <location>
        <begin position="114"/>
        <end position="136"/>
    </location>
</feature>
<evidence type="ECO:0000256" key="2">
    <source>
        <dbReference type="ARBA" id="ARBA00022723"/>
    </source>
</evidence>
<dbReference type="PROSITE" id="PS50157">
    <property type="entry name" value="ZINC_FINGER_C2H2_2"/>
    <property type="match status" value="14"/>
</dbReference>
<dbReference type="SMART" id="SM00355">
    <property type="entry name" value="ZnF_C2H2"/>
    <property type="match status" value="15"/>
</dbReference>
<keyword evidence="9" id="KW-0539">Nucleus</keyword>
<keyword evidence="3" id="KW-0677">Repeat</keyword>
<evidence type="ECO:0000259" key="12">
    <source>
        <dbReference type="PROSITE" id="PS50157"/>
    </source>
</evidence>
<keyword evidence="5" id="KW-0862">Zinc</keyword>
<keyword evidence="7" id="KW-0238">DNA-binding</keyword>
<dbReference type="FunFam" id="3.30.160.60:FF:001450">
    <property type="entry name" value="zinc finger protein 774"/>
    <property type="match status" value="1"/>
</dbReference>
<organism evidence="13">
    <name type="scientific">Tetraodon nigroviridis</name>
    <name type="common">Spotted green pufferfish</name>
    <name type="synonym">Chelonodon nigroviridis</name>
    <dbReference type="NCBI Taxonomy" id="99883"/>
    <lineage>
        <taxon>Eukaryota</taxon>
        <taxon>Metazoa</taxon>
        <taxon>Chordata</taxon>
        <taxon>Craniata</taxon>
        <taxon>Vertebrata</taxon>
        <taxon>Euteleostomi</taxon>
        <taxon>Actinopterygii</taxon>
        <taxon>Neopterygii</taxon>
        <taxon>Teleostei</taxon>
        <taxon>Neoteleostei</taxon>
        <taxon>Acanthomorphata</taxon>
        <taxon>Eupercaria</taxon>
        <taxon>Tetraodontiformes</taxon>
        <taxon>Tetradontoidea</taxon>
        <taxon>Tetraodontidae</taxon>
        <taxon>Tetraodon</taxon>
    </lineage>
</organism>
<feature type="region of interest" description="Disordered" evidence="11">
    <location>
        <begin position="497"/>
        <end position="533"/>
    </location>
</feature>
<dbReference type="Pfam" id="PF13912">
    <property type="entry name" value="zf-C2H2_6"/>
    <property type="match status" value="2"/>
</dbReference>
<dbReference type="GO" id="GO:0005634">
    <property type="term" value="C:nucleus"/>
    <property type="evidence" value="ECO:0007669"/>
    <property type="project" value="UniProtKB-SubCell"/>
</dbReference>
<sequence length="768" mass="86881">MTLRRKRRPLRRSAVKPRVPPKEHRCSVCDLQLPSQFKLQDHMNLHTGTRPYCCAECGKRFCQIYNYRVHLRTHAKTNRRPVNRLMCRVCRMGFASQGDLKAHLESTHFEKEFYECDQCKQVFTSLKACENHVKLHMYTPCFQCETCERNFPSMQALTRHRRKKCRHLFKCTDCSLTFIRKTALLKHSFSHLGLLPYTCLRCHCHFRLAKLYRRHKCEPGRIHCVACLREFLSQEDFEQHKKDTGCWGNQEPKTDEIRCLECGEKFDTKEELKKHAGAHQRVLNCAECGKGFRSALLLMSHMGGHAGQTPCLCQICGLGFPHQQNYESHFKTCGQTPPASVKKEPAALEACGEVKEERASPVCAEQGLCSWMEANQFSGNFMAPGNPSKHQPDVLNMAWGLPGSAEAVGFKSVLLDHLQPPRQAQNQPQRDLGRQERPGGSQSQEAPERREDWRYACTCPGCPYSTSPSSFEFLKPPHPVSSPPCYGAVCHLLPEASSTSAPEARSSGQQQGEDACRGSFRRPQNSAGSPFSHTHHHFHHHHCPLTSCLPCPRLVRSHVPHVSCLCCQHSLAACSQENPQETDTQPQTGKGRAVGNASPLHPCMHCSASFSRPYQLLQHQRSEHAHKPPGFLCTECGRSFNSHSNLRIHLNVHTGARPYACPDCGKSFSQSGALKIHRRIHTGERPYSCEFCSRTFPHLSAVRTHERIHTGERPYHCSQCGKCFTQSGSLKIHTHRVHRGERPFVCSICGKGFSYQSGISFHYRTAHG</sequence>
<dbReference type="FunFam" id="3.30.160.60:FF:000065">
    <property type="entry name" value="B-cell CLL/lymphoma 6, member B"/>
    <property type="match status" value="1"/>
</dbReference>
<feature type="domain" description="C2H2-type" evidence="12">
    <location>
        <begin position="659"/>
        <end position="686"/>
    </location>
</feature>
<feature type="non-terminal residue" evidence="13">
    <location>
        <position position="1"/>
    </location>
</feature>
<feature type="region of interest" description="Disordered" evidence="11">
    <location>
        <begin position="1"/>
        <end position="21"/>
    </location>
</feature>
<comment type="subcellular location">
    <subcellularLocation>
        <location evidence="1">Nucleus</location>
    </subcellularLocation>
</comment>
<feature type="domain" description="C2H2-type" evidence="12">
    <location>
        <begin position="257"/>
        <end position="279"/>
    </location>
</feature>
<dbReference type="FunFam" id="3.30.160.60:FF:002716">
    <property type="entry name" value="Zinc finger protein 212"/>
    <property type="match status" value="1"/>
</dbReference>
<dbReference type="GO" id="GO:0008270">
    <property type="term" value="F:zinc ion binding"/>
    <property type="evidence" value="ECO:0007669"/>
    <property type="project" value="UniProtKB-KW"/>
</dbReference>
<accession>Q4SH25</accession>
<protein>
    <submittedName>
        <fullName evidence="13">(spotted green pufferfish) hypothetical protein</fullName>
    </submittedName>
</protein>
<gene>
    <name evidence="13" type="ORF">GSTENG00018359001</name>
</gene>
<feature type="compositionally biased region" description="Basic residues" evidence="11">
    <location>
        <begin position="1"/>
        <end position="15"/>
    </location>
</feature>
<dbReference type="PROSITE" id="PS00028">
    <property type="entry name" value="ZINC_FINGER_C2H2_1"/>
    <property type="match status" value="11"/>
</dbReference>
<comment type="caution">
    <text evidence="13">The sequence shown here is derived from an EMBL/GenBank/DDBJ whole genome shotgun (WGS) entry which is preliminary data.</text>
</comment>
<dbReference type="InterPro" id="IPR036236">
    <property type="entry name" value="Znf_C2H2_sf"/>
</dbReference>
<evidence type="ECO:0000256" key="6">
    <source>
        <dbReference type="ARBA" id="ARBA00023015"/>
    </source>
</evidence>
<dbReference type="InterPro" id="IPR013087">
    <property type="entry name" value="Znf_C2H2_type"/>
</dbReference>
<feature type="compositionally biased region" description="Polar residues" evidence="11">
    <location>
        <begin position="522"/>
        <end position="532"/>
    </location>
</feature>
<evidence type="ECO:0000256" key="5">
    <source>
        <dbReference type="ARBA" id="ARBA00022833"/>
    </source>
</evidence>
<feature type="domain" description="C2H2-type" evidence="12">
    <location>
        <begin position="687"/>
        <end position="714"/>
    </location>
</feature>
<dbReference type="Pfam" id="PF12874">
    <property type="entry name" value="zf-met"/>
    <property type="match status" value="1"/>
</dbReference>
<evidence type="ECO:0000256" key="11">
    <source>
        <dbReference type="SAM" id="MobiDB-lite"/>
    </source>
</evidence>
<keyword evidence="2" id="KW-0479">Metal-binding</keyword>
<feature type="compositionally biased region" description="Polar residues" evidence="11">
    <location>
        <begin position="497"/>
        <end position="512"/>
    </location>
</feature>
<evidence type="ECO:0000256" key="4">
    <source>
        <dbReference type="ARBA" id="ARBA00022771"/>
    </source>
</evidence>
<dbReference type="KEGG" id="tng:GSTEN00018359G001"/>
<dbReference type="PANTHER" id="PTHR24379">
    <property type="entry name" value="KRAB AND ZINC FINGER DOMAIN-CONTAINING"/>
    <property type="match status" value="1"/>
</dbReference>
<name>Q4SH25_TETNG</name>
<reference evidence="13" key="1">
    <citation type="journal article" date="2004" name="Nature">
        <title>Genome duplication in the teleost fish Tetraodon nigroviridis reveals the early vertebrate proto-karyotype.</title>
        <authorList>
            <person name="Jaillon O."/>
            <person name="Aury J.-M."/>
            <person name="Brunet F."/>
            <person name="Petit J.-L."/>
            <person name="Stange-Thomann N."/>
            <person name="Mauceli E."/>
            <person name="Bouneau L."/>
            <person name="Fischer C."/>
            <person name="Ozouf-Costaz C."/>
            <person name="Bernot A."/>
            <person name="Nicaud S."/>
            <person name="Jaffe D."/>
            <person name="Fisher S."/>
            <person name="Lutfalla G."/>
            <person name="Dossat C."/>
            <person name="Segurens B."/>
            <person name="Dasilva C."/>
            <person name="Salanoubat M."/>
            <person name="Levy M."/>
            <person name="Boudet N."/>
            <person name="Castellano S."/>
            <person name="Anthouard V."/>
            <person name="Jubin C."/>
            <person name="Castelli V."/>
            <person name="Katinka M."/>
            <person name="Vacherie B."/>
            <person name="Biemont C."/>
            <person name="Skalli Z."/>
            <person name="Cattolico L."/>
            <person name="Poulain J."/>
            <person name="De Berardinis V."/>
            <person name="Cruaud C."/>
            <person name="Duprat S."/>
            <person name="Brottier P."/>
            <person name="Coutanceau J.-P."/>
            <person name="Gouzy J."/>
            <person name="Parra G."/>
            <person name="Lardier G."/>
            <person name="Chapple C."/>
            <person name="McKernan K.J."/>
            <person name="McEwan P."/>
            <person name="Bosak S."/>
            <person name="Kellis M."/>
            <person name="Volff J.-N."/>
            <person name="Guigo R."/>
            <person name="Zody M.C."/>
            <person name="Mesirov J."/>
            <person name="Lindblad-Toh K."/>
            <person name="Birren B."/>
            <person name="Nusbaum C."/>
            <person name="Kahn D."/>
            <person name="Robinson-Rechavi M."/>
            <person name="Laudet V."/>
            <person name="Schachter V."/>
            <person name="Quetier F."/>
            <person name="Saurin W."/>
            <person name="Scarpelli C."/>
            <person name="Wincker P."/>
            <person name="Lander E.S."/>
            <person name="Weissenbach J."/>
            <person name="Roest Crollius H."/>
        </authorList>
    </citation>
    <scope>NUCLEOTIDE SEQUENCE [LARGE SCALE GENOMIC DNA]</scope>
</reference>
<evidence type="ECO:0000256" key="9">
    <source>
        <dbReference type="ARBA" id="ARBA00023242"/>
    </source>
</evidence>
<feature type="domain" description="C2H2-type" evidence="12">
    <location>
        <begin position="601"/>
        <end position="629"/>
    </location>
</feature>
<feature type="domain" description="C2H2-type" evidence="12">
    <location>
        <begin position="283"/>
        <end position="310"/>
    </location>
</feature>
<evidence type="ECO:0000256" key="10">
    <source>
        <dbReference type="PROSITE-ProRule" id="PRU00042"/>
    </source>
</evidence>
<dbReference type="GO" id="GO:0000977">
    <property type="term" value="F:RNA polymerase II transcription regulatory region sequence-specific DNA binding"/>
    <property type="evidence" value="ECO:0007669"/>
    <property type="project" value="TreeGrafter"/>
</dbReference>
<feature type="domain" description="C2H2-type" evidence="12">
    <location>
        <begin position="142"/>
        <end position="167"/>
    </location>
</feature>
<dbReference type="AlphaFoldDB" id="Q4SH25"/>
<dbReference type="Pfam" id="PF00096">
    <property type="entry name" value="zf-C2H2"/>
    <property type="match status" value="5"/>
</dbReference>
<evidence type="ECO:0000256" key="1">
    <source>
        <dbReference type="ARBA" id="ARBA00004123"/>
    </source>
</evidence>
<feature type="region of interest" description="Disordered" evidence="11">
    <location>
        <begin position="421"/>
        <end position="449"/>
    </location>
</feature>
<dbReference type="EMBL" id="CAAE01014587">
    <property type="protein sequence ID" value="CAG00057.1"/>
    <property type="molecule type" value="Genomic_DNA"/>
</dbReference>
<dbReference type="GO" id="GO:0005694">
    <property type="term" value="C:chromosome"/>
    <property type="evidence" value="ECO:0007669"/>
    <property type="project" value="UniProtKB-ARBA"/>
</dbReference>
<keyword evidence="6" id="KW-0805">Transcription regulation</keyword>
<dbReference type="PANTHER" id="PTHR24379:SF121">
    <property type="entry name" value="C2H2-TYPE DOMAIN-CONTAINING PROTEIN"/>
    <property type="match status" value="1"/>
</dbReference>
<dbReference type="GO" id="GO:0000981">
    <property type="term" value="F:DNA-binding transcription factor activity, RNA polymerase II-specific"/>
    <property type="evidence" value="ECO:0007669"/>
    <property type="project" value="TreeGrafter"/>
</dbReference>
<dbReference type="GO" id="GO:0045893">
    <property type="term" value="P:positive regulation of DNA-templated transcription"/>
    <property type="evidence" value="ECO:0007669"/>
    <property type="project" value="UniProtKB-ARBA"/>
</dbReference>
<feature type="domain" description="C2H2-type" evidence="12">
    <location>
        <begin position="715"/>
        <end position="743"/>
    </location>
</feature>
<evidence type="ECO:0000256" key="7">
    <source>
        <dbReference type="ARBA" id="ARBA00023125"/>
    </source>
</evidence>
<dbReference type="OrthoDB" id="6077919at2759"/>
<dbReference type="Gene3D" id="3.30.160.60">
    <property type="entry name" value="Classic Zinc Finger"/>
    <property type="match status" value="10"/>
</dbReference>
<dbReference type="FunFam" id="3.30.160.60:FF:000100">
    <property type="entry name" value="Zinc finger 45-like"/>
    <property type="match status" value="2"/>
</dbReference>
<evidence type="ECO:0000313" key="13">
    <source>
        <dbReference type="EMBL" id="CAG00057.1"/>
    </source>
</evidence>
<dbReference type="FunFam" id="3.30.160.60:FF:001732">
    <property type="entry name" value="Zgc:162936"/>
    <property type="match status" value="1"/>
</dbReference>
<feature type="compositionally biased region" description="Low complexity" evidence="11">
    <location>
        <begin position="421"/>
        <end position="430"/>
    </location>
</feature>
<feature type="domain" description="C2H2-type" evidence="12">
    <location>
        <begin position="631"/>
        <end position="658"/>
    </location>
</feature>
<evidence type="ECO:0000256" key="3">
    <source>
        <dbReference type="ARBA" id="ARBA00022737"/>
    </source>
</evidence>
<keyword evidence="8" id="KW-0804">Transcription</keyword>
<feature type="domain" description="C2H2-type" evidence="12">
    <location>
        <begin position="85"/>
        <end position="113"/>
    </location>
</feature>
<feature type="domain" description="C2H2-type" evidence="12">
    <location>
        <begin position="169"/>
        <end position="196"/>
    </location>
</feature>
<feature type="domain" description="C2H2-type" evidence="12">
    <location>
        <begin position="52"/>
        <end position="79"/>
    </location>
</feature>
<reference evidence="13" key="2">
    <citation type="submission" date="2004-02" db="EMBL/GenBank/DDBJ databases">
        <authorList>
            <consortium name="Genoscope"/>
            <consortium name="Whitehead Institute Centre for Genome Research"/>
        </authorList>
    </citation>
    <scope>NUCLEOTIDE SEQUENCE</scope>
</reference>
<feature type="domain" description="C2H2-type" evidence="12">
    <location>
        <begin position="744"/>
        <end position="768"/>
    </location>
</feature>